<organism evidence="1 2">
    <name type="scientific">Flavobacterium calami</name>
    <dbReference type="NCBI Taxonomy" id="3139144"/>
    <lineage>
        <taxon>Bacteria</taxon>
        <taxon>Pseudomonadati</taxon>
        <taxon>Bacteroidota</taxon>
        <taxon>Flavobacteriia</taxon>
        <taxon>Flavobacteriales</taxon>
        <taxon>Flavobacteriaceae</taxon>
        <taxon>Flavobacterium</taxon>
    </lineage>
</organism>
<sequence>MNYLPDLNAFAKIFIDKGFCGSFQTQLAYPGKLKESITEYMEACSNGKERSDRDGSFLLSTYLQWSGDDNPSISCDFWVRQENDSFDIKKMEITCKDRYGQLLKIGTKKPFNNSIPTLKEVIAHVSVFPQQKLSSLKRGFRM</sequence>
<name>A0ABU9IQH8_9FLAO</name>
<keyword evidence="2" id="KW-1185">Reference proteome</keyword>
<proteinExistence type="predicted"/>
<dbReference type="Proteomes" id="UP001485226">
    <property type="component" value="Unassembled WGS sequence"/>
</dbReference>
<protein>
    <submittedName>
        <fullName evidence="1">Uncharacterized protein</fullName>
    </submittedName>
</protein>
<accession>A0ABU9IQH8</accession>
<dbReference type="EMBL" id="JBBYHS010000009">
    <property type="protein sequence ID" value="MEL1254153.1"/>
    <property type="molecule type" value="Genomic_DNA"/>
</dbReference>
<reference evidence="1 2" key="1">
    <citation type="submission" date="2024-04" db="EMBL/GenBank/DDBJ databases">
        <title>Flavobacterium sp. DGU38 16S ribosomal RNA gene Genome sequencing and assembly.</title>
        <authorList>
            <person name="Park S."/>
        </authorList>
    </citation>
    <scope>NUCLEOTIDE SEQUENCE [LARGE SCALE GENOMIC DNA]</scope>
    <source>
        <strain evidence="1 2">DGU38</strain>
    </source>
</reference>
<comment type="caution">
    <text evidence="1">The sequence shown here is derived from an EMBL/GenBank/DDBJ whole genome shotgun (WGS) entry which is preliminary data.</text>
</comment>
<evidence type="ECO:0000313" key="1">
    <source>
        <dbReference type="EMBL" id="MEL1254153.1"/>
    </source>
</evidence>
<evidence type="ECO:0000313" key="2">
    <source>
        <dbReference type="Proteomes" id="UP001485226"/>
    </source>
</evidence>
<dbReference type="RefSeq" id="WP_341692203.1">
    <property type="nucleotide sequence ID" value="NZ_JBBYHS010000009.1"/>
</dbReference>
<gene>
    <name evidence="1" type="ORF">AAEO57_10225</name>
</gene>